<evidence type="ECO:0000256" key="4">
    <source>
        <dbReference type="ARBA" id="ARBA00022777"/>
    </source>
</evidence>
<keyword evidence="3" id="KW-0547">Nucleotide-binding</keyword>
<evidence type="ECO:0000256" key="2">
    <source>
        <dbReference type="ARBA" id="ARBA00022679"/>
    </source>
</evidence>
<dbReference type="GO" id="GO:0004674">
    <property type="term" value="F:protein serine/threonine kinase activity"/>
    <property type="evidence" value="ECO:0007669"/>
    <property type="project" value="UniProtKB-KW"/>
</dbReference>
<evidence type="ECO:0000256" key="5">
    <source>
        <dbReference type="ARBA" id="ARBA00022840"/>
    </source>
</evidence>
<organism evidence="7 8">
    <name type="scientific">Paramecium octaurelia</name>
    <dbReference type="NCBI Taxonomy" id="43137"/>
    <lineage>
        <taxon>Eukaryota</taxon>
        <taxon>Sar</taxon>
        <taxon>Alveolata</taxon>
        <taxon>Ciliophora</taxon>
        <taxon>Intramacronucleata</taxon>
        <taxon>Oligohymenophorea</taxon>
        <taxon>Peniculida</taxon>
        <taxon>Parameciidae</taxon>
        <taxon>Paramecium</taxon>
    </lineage>
</organism>
<reference evidence="7" key="1">
    <citation type="submission" date="2021-01" db="EMBL/GenBank/DDBJ databases">
        <authorList>
            <consortium name="Genoscope - CEA"/>
            <person name="William W."/>
        </authorList>
    </citation>
    <scope>NUCLEOTIDE SEQUENCE</scope>
</reference>
<dbReference type="Pfam" id="PF00069">
    <property type="entry name" value="Pkinase"/>
    <property type="match status" value="1"/>
</dbReference>
<dbReference type="Proteomes" id="UP000683925">
    <property type="component" value="Unassembled WGS sequence"/>
</dbReference>
<evidence type="ECO:0000256" key="3">
    <source>
        <dbReference type="ARBA" id="ARBA00022741"/>
    </source>
</evidence>
<sequence length="575" mass="67223">MKKQQIATNQQLFFQNFTQIQLKAMNPSMHLSNLRQLLNPQSKLGSEVFPNIQKSNLYENFSKLLQKLFDKTDYQRFNLEEQLNLNQQCQTQGHLVVSIPILFHPLHYGVSLDITYKQQKICLKSYLTKTDLSPFYALDKNIINLLSFYTLKQNDKIVHGSLSIDPLTGLFQYNTLMTTSFYEQIEVSQSFLESFRFKILEHQNLMEAQAPFVLYQMNKITFNEFKQLTQKDQYESIQKNVDLIKEIFKHQLHKEMTKEEKDKFLDYPKPKSLPLLTKINVQKTGGDPLQQWKDQPLITSGGYSEIRKVQLAYSTSDNNQTFSRALAVKTDKSGTNTSKVNCELSILKNLSQIQEQGNGEAYIVTSYYDESLNDCYFMEFYNNGSLEQYTHSKYQVLSLRTKLFILAGIINGIDFLHYKQIAHLDLKMGNILIQKQLIPKICDFGEAKPFDQLQQDKCNFSRSLPYAAPELYNSNEITPAFDLFSFGILMCNFVFEQFPFEYNPNDLKNLAERYKTKTYAIKRNFLQLTKQGPKKIMKKILHLIILCLQHDPKLRPKPKWILAILWKMINFLDSF</sequence>
<evidence type="ECO:0000313" key="7">
    <source>
        <dbReference type="EMBL" id="CAD8138489.1"/>
    </source>
</evidence>
<dbReference type="OMA" id="ILWKMIN"/>
<dbReference type="PROSITE" id="PS00108">
    <property type="entry name" value="PROTEIN_KINASE_ST"/>
    <property type="match status" value="1"/>
</dbReference>
<protein>
    <recommendedName>
        <fullName evidence="6">Protein kinase domain-containing protein</fullName>
    </recommendedName>
</protein>
<dbReference type="SMART" id="SM00220">
    <property type="entry name" value="S_TKc"/>
    <property type="match status" value="1"/>
</dbReference>
<feature type="domain" description="Protein kinase" evidence="6">
    <location>
        <begin position="292"/>
        <end position="572"/>
    </location>
</feature>
<accession>A0A8S1SGR5</accession>
<keyword evidence="5" id="KW-0067">ATP-binding</keyword>
<proteinExistence type="predicted"/>
<dbReference type="PANTHER" id="PTHR24351">
    <property type="entry name" value="RIBOSOMAL PROTEIN S6 KINASE"/>
    <property type="match status" value="1"/>
</dbReference>
<dbReference type="InterPro" id="IPR000719">
    <property type="entry name" value="Prot_kinase_dom"/>
</dbReference>
<comment type="caution">
    <text evidence="7">The sequence shown here is derived from an EMBL/GenBank/DDBJ whole genome shotgun (WGS) entry which is preliminary data.</text>
</comment>
<evidence type="ECO:0000313" key="8">
    <source>
        <dbReference type="Proteomes" id="UP000683925"/>
    </source>
</evidence>
<evidence type="ECO:0000259" key="6">
    <source>
        <dbReference type="PROSITE" id="PS50011"/>
    </source>
</evidence>
<evidence type="ECO:0000256" key="1">
    <source>
        <dbReference type="ARBA" id="ARBA00022527"/>
    </source>
</evidence>
<dbReference type="PROSITE" id="PS50011">
    <property type="entry name" value="PROTEIN_KINASE_DOM"/>
    <property type="match status" value="1"/>
</dbReference>
<dbReference type="EMBL" id="CAJJDP010000008">
    <property type="protein sequence ID" value="CAD8138489.1"/>
    <property type="molecule type" value="Genomic_DNA"/>
</dbReference>
<keyword evidence="1" id="KW-0723">Serine/threonine-protein kinase</keyword>
<keyword evidence="4" id="KW-0418">Kinase</keyword>
<keyword evidence="2" id="KW-0808">Transferase</keyword>
<dbReference type="AlphaFoldDB" id="A0A8S1SGR5"/>
<gene>
    <name evidence="7" type="ORF">POCTA_138.1.T0090405</name>
</gene>
<dbReference type="GO" id="GO:0005524">
    <property type="term" value="F:ATP binding"/>
    <property type="evidence" value="ECO:0007669"/>
    <property type="project" value="UniProtKB-KW"/>
</dbReference>
<dbReference type="InterPro" id="IPR008271">
    <property type="entry name" value="Ser/Thr_kinase_AS"/>
</dbReference>
<keyword evidence="8" id="KW-1185">Reference proteome</keyword>
<name>A0A8S1SGR5_PAROT</name>
<dbReference type="OrthoDB" id="4062651at2759"/>